<dbReference type="AlphaFoldDB" id="A0A0C3CDT1"/>
<name>A0A0C3CDT1_PILCF</name>
<dbReference type="Proteomes" id="UP000054166">
    <property type="component" value="Unassembled WGS sequence"/>
</dbReference>
<evidence type="ECO:0000313" key="1">
    <source>
        <dbReference type="EMBL" id="KIM87877.1"/>
    </source>
</evidence>
<dbReference type="HOGENOM" id="CLU_1142932_0_0_1"/>
<organism evidence="1 2">
    <name type="scientific">Piloderma croceum (strain F 1598)</name>
    <dbReference type="NCBI Taxonomy" id="765440"/>
    <lineage>
        <taxon>Eukaryota</taxon>
        <taxon>Fungi</taxon>
        <taxon>Dikarya</taxon>
        <taxon>Basidiomycota</taxon>
        <taxon>Agaricomycotina</taxon>
        <taxon>Agaricomycetes</taxon>
        <taxon>Agaricomycetidae</taxon>
        <taxon>Atheliales</taxon>
        <taxon>Atheliaceae</taxon>
        <taxon>Piloderma</taxon>
    </lineage>
</organism>
<reference evidence="1 2" key="1">
    <citation type="submission" date="2014-04" db="EMBL/GenBank/DDBJ databases">
        <authorList>
            <consortium name="DOE Joint Genome Institute"/>
            <person name="Kuo A."/>
            <person name="Tarkka M."/>
            <person name="Buscot F."/>
            <person name="Kohler A."/>
            <person name="Nagy L.G."/>
            <person name="Floudas D."/>
            <person name="Copeland A."/>
            <person name="Barry K.W."/>
            <person name="Cichocki N."/>
            <person name="Veneault-Fourrey C."/>
            <person name="LaButti K."/>
            <person name="Lindquist E.A."/>
            <person name="Lipzen A."/>
            <person name="Lundell T."/>
            <person name="Morin E."/>
            <person name="Murat C."/>
            <person name="Sun H."/>
            <person name="Tunlid A."/>
            <person name="Henrissat B."/>
            <person name="Grigoriev I.V."/>
            <person name="Hibbett D.S."/>
            <person name="Martin F."/>
            <person name="Nordberg H.P."/>
            <person name="Cantor M.N."/>
            <person name="Hua S.X."/>
        </authorList>
    </citation>
    <scope>NUCLEOTIDE SEQUENCE [LARGE SCALE GENOMIC DNA]</scope>
    <source>
        <strain evidence="1 2">F 1598</strain>
    </source>
</reference>
<keyword evidence="2" id="KW-1185">Reference proteome</keyword>
<reference evidence="2" key="2">
    <citation type="submission" date="2015-01" db="EMBL/GenBank/DDBJ databases">
        <title>Evolutionary Origins and Diversification of the Mycorrhizal Mutualists.</title>
        <authorList>
            <consortium name="DOE Joint Genome Institute"/>
            <consortium name="Mycorrhizal Genomics Consortium"/>
            <person name="Kohler A."/>
            <person name="Kuo A."/>
            <person name="Nagy L.G."/>
            <person name="Floudas D."/>
            <person name="Copeland A."/>
            <person name="Barry K.W."/>
            <person name="Cichocki N."/>
            <person name="Veneault-Fourrey C."/>
            <person name="LaButti K."/>
            <person name="Lindquist E.A."/>
            <person name="Lipzen A."/>
            <person name="Lundell T."/>
            <person name="Morin E."/>
            <person name="Murat C."/>
            <person name="Riley R."/>
            <person name="Ohm R."/>
            <person name="Sun H."/>
            <person name="Tunlid A."/>
            <person name="Henrissat B."/>
            <person name="Grigoriev I.V."/>
            <person name="Hibbett D.S."/>
            <person name="Martin F."/>
        </authorList>
    </citation>
    <scope>NUCLEOTIDE SEQUENCE [LARGE SCALE GENOMIC DNA]</scope>
    <source>
        <strain evidence="2">F 1598</strain>
    </source>
</reference>
<gene>
    <name evidence="1" type="ORF">PILCRDRAFT_85694</name>
</gene>
<protein>
    <submittedName>
        <fullName evidence="1">Uncharacterized protein</fullName>
    </submittedName>
</protein>
<evidence type="ECO:0000313" key="2">
    <source>
        <dbReference type="Proteomes" id="UP000054166"/>
    </source>
</evidence>
<proteinExistence type="predicted"/>
<sequence length="243" mass="26870">MTEQSKGHSALKAHEAYTGVYGQVLVKMYRDMNLPGKSSLVTTPAGSTALLISSQQRTGQINFRHFTGVPAQWHTTDFHTTAYQHLASGDAGHHTALYSQAQGQGSSSTLKSSQSSMVEEYDSDFSDFDSRHIPKLVSFGTNKRHRREMSAFSASFPQLAKIIPFVIYIAIAGAFTIPSVTEWLQKDSVTSLLQLESIARWAFMTIVSLHSDSSYPPIEEGTWNKYYPGSFTQLSTIGSWSKT</sequence>
<dbReference type="EMBL" id="KN832978">
    <property type="protein sequence ID" value="KIM87877.1"/>
    <property type="molecule type" value="Genomic_DNA"/>
</dbReference>
<dbReference type="InParanoid" id="A0A0C3CDT1"/>
<accession>A0A0C3CDT1</accession>